<reference evidence="3 4" key="1">
    <citation type="submission" date="2014-06" db="EMBL/GenBank/DDBJ databases">
        <authorList>
            <person name="Swart Estienne"/>
        </authorList>
    </citation>
    <scope>NUCLEOTIDE SEQUENCE [LARGE SCALE GENOMIC DNA]</scope>
    <source>
        <strain evidence="3 4">130c</strain>
    </source>
</reference>
<dbReference type="InterPro" id="IPR033362">
    <property type="entry name" value="SSNA1_fam"/>
</dbReference>
<dbReference type="EMBL" id="CCKQ01007495">
    <property type="protein sequence ID" value="CDW78874.1"/>
    <property type="molecule type" value="Genomic_DNA"/>
</dbReference>
<organism evidence="3 4">
    <name type="scientific">Stylonychia lemnae</name>
    <name type="common">Ciliate</name>
    <dbReference type="NCBI Taxonomy" id="5949"/>
    <lineage>
        <taxon>Eukaryota</taxon>
        <taxon>Sar</taxon>
        <taxon>Alveolata</taxon>
        <taxon>Ciliophora</taxon>
        <taxon>Intramacronucleata</taxon>
        <taxon>Spirotrichea</taxon>
        <taxon>Stichotrichia</taxon>
        <taxon>Sporadotrichida</taxon>
        <taxon>Oxytrichidae</taxon>
        <taxon>Stylonychinae</taxon>
        <taxon>Stylonychia</taxon>
    </lineage>
</organism>
<dbReference type="AlphaFoldDB" id="A0A078A9K7"/>
<evidence type="ECO:0000313" key="4">
    <source>
        <dbReference type="Proteomes" id="UP000039865"/>
    </source>
</evidence>
<name>A0A078A9K7_STYLE</name>
<dbReference type="OrthoDB" id="295355at2759"/>
<dbReference type="PANTHER" id="PTHR28661:SF1">
    <property type="entry name" value="MICROTUBULE NUCLEATION FACTOR SSNA1"/>
    <property type="match status" value="1"/>
</dbReference>
<dbReference type="OMA" id="DRTICET"/>
<accession>A0A078A9K7</accession>
<proteinExistence type="predicted"/>
<dbReference type="Proteomes" id="UP000039865">
    <property type="component" value="Unassembled WGS sequence"/>
</dbReference>
<dbReference type="GO" id="GO:0036064">
    <property type="term" value="C:ciliary basal body"/>
    <property type="evidence" value="ECO:0007669"/>
    <property type="project" value="TreeGrafter"/>
</dbReference>
<evidence type="ECO:0000256" key="1">
    <source>
        <dbReference type="SAM" id="Coils"/>
    </source>
</evidence>
<gene>
    <name evidence="3" type="primary">Contig10610.g11330</name>
    <name evidence="3" type="ORF">STYLEM_7859</name>
</gene>
<feature type="compositionally biased region" description="Polar residues" evidence="2">
    <location>
        <begin position="1"/>
        <end position="23"/>
    </location>
</feature>
<feature type="coiled-coil region" evidence="1">
    <location>
        <begin position="44"/>
        <end position="78"/>
    </location>
</feature>
<evidence type="ECO:0000256" key="2">
    <source>
        <dbReference type="SAM" id="MobiDB-lite"/>
    </source>
</evidence>
<keyword evidence="1" id="KW-0175">Coiled coil</keyword>
<keyword evidence="4" id="KW-1185">Reference proteome</keyword>
<feature type="region of interest" description="Disordered" evidence="2">
    <location>
        <begin position="1"/>
        <end position="32"/>
    </location>
</feature>
<dbReference type="PANTHER" id="PTHR28661">
    <property type="entry name" value="SJOEGREN SYNDROME NUCLEAR AUTOANTIGEN 1"/>
    <property type="match status" value="1"/>
</dbReference>
<protein>
    <submittedName>
        <fullName evidence="3">Uncharacterized protein</fullName>
    </submittedName>
</protein>
<dbReference type="InParanoid" id="A0A078A9K7"/>
<sequence length="138" mass="16167">MLSVENQMDQLNLSSVEQQLQESPQKKTRDQRLISKIDKVKTGREEINADIMTEEEEKQQIEQQMKQMIDRLKEIEQSLSKSYKIRDEYNKAIAETEMGIGKITQSTQTLLYVLKKEGKQLIKKKEDLHLENNSPKKS</sequence>
<evidence type="ECO:0000313" key="3">
    <source>
        <dbReference type="EMBL" id="CDW78874.1"/>
    </source>
</evidence>